<dbReference type="PANTHER" id="PTHR10584:SF166">
    <property type="entry name" value="RIBOKINASE"/>
    <property type="match status" value="1"/>
</dbReference>
<evidence type="ECO:0000259" key="3">
    <source>
        <dbReference type="Pfam" id="PF00294"/>
    </source>
</evidence>
<dbReference type="CDD" id="cd01167">
    <property type="entry name" value="bac_FRK"/>
    <property type="match status" value="1"/>
</dbReference>
<dbReference type="InterPro" id="IPR029056">
    <property type="entry name" value="Ribokinase-like"/>
</dbReference>
<name>A0A3N0V738_9PROT</name>
<proteinExistence type="predicted"/>
<accession>A0A3N0V738</accession>
<dbReference type="Proteomes" id="UP000275137">
    <property type="component" value="Unassembled WGS sequence"/>
</dbReference>
<dbReference type="PROSITE" id="PS00583">
    <property type="entry name" value="PFKB_KINASES_1"/>
    <property type="match status" value="1"/>
</dbReference>
<evidence type="ECO:0000256" key="1">
    <source>
        <dbReference type="ARBA" id="ARBA00022679"/>
    </source>
</evidence>
<dbReference type="Pfam" id="PF00294">
    <property type="entry name" value="PfkB"/>
    <property type="match status" value="1"/>
</dbReference>
<dbReference type="EMBL" id="RJVP01000001">
    <property type="protein sequence ID" value="ROH88600.1"/>
    <property type="molecule type" value="Genomic_DNA"/>
</dbReference>
<evidence type="ECO:0000313" key="5">
    <source>
        <dbReference type="Proteomes" id="UP000275137"/>
    </source>
</evidence>
<comment type="caution">
    <text evidence="4">The sequence shown here is derived from an EMBL/GenBank/DDBJ whole genome shotgun (WGS) entry which is preliminary data.</text>
</comment>
<protein>
    <submittedName>
        <fullName evidence="4">Carbohydrate kinase</fullName>
    </submittedName>
</protein>
<keyword evidence="5" id="KW-1185">Reference proteome</keyword>
<organism evidence="4 5">
    <name type="scientific">Pseudomethylobacillus aquaticus</name>
    <dbReference type="NCBI Taxonomy" id="2676064"/>
    <lineage>
        <taxon>Bacteria</taxon>
        <taxon>Pseudomonadati</taxon>
        <taxon>Pseudomonadota</taxon>
        <taxon>Betaproteobacteria</taxon>
        <taxon>Nitrosomonadales</taxon>
        <taxon>Methylophilaceae</taxon>
        <taxon>Pseudomethylobacillus</taxon>
    </lineage>
</organism>
<gene>
    <name evidence="4" type="ORF">ED236_02285</name>
</gene>
<keyword evidence="1" id="KW-0808">Transferase</keyword>
<dbReference type="SUPFAM" id="SSF53613">
    <property type="entry name" value="Ribokinase-like"/>
    <property type="match status" value="1"/>
</dbReference>
<dbReference type="InterPro" id="IPR002173">
    <property type="entry name" value="Carboh/pur_kinase_PfkB_CS"/>
</dbReference>
<reference evidence="4 5" key="1">
    <citation type="submission" date="2018-10" db="EMBL/GenBank/DDBJ databases">
        <authorList>
            <person name="Chen W.-M."/>
        </authorList>
    </citation>
    <scope>NUCLEOTIDE SEQUENCE [LARGE SCALE GENOMIC DNA]</scope>
    <source>
        <strain evidence="4 5">H-5</strain>
    </source>
</reference>
<evidence type="ECO:0000256" key="2">
    <source>
        <dbReference type="ARBA" id="ARBA00022777"/>
    </source>
</evidence>
<evidence type="ECO:0000313" key="4">
    <source>
        <dbReference type="EMBL" id="ROH88600.1"/>
    </source>
</evidence>
<sequence length="309" mass="33857">MRASATPVCVALFGEVLADVFADRSVLGGAPYNVARHLCAFGLQPLLITRTGNDSLRDTLLAEMEQLGMDSSGVQCDPIHSTGRVEVHMQDHGHRFDILPDQAYDYIHAGVTHMLTMAARPEMVYFGTLAQRNMESRLALDTFLSDAKTSADAKSPRFLDINLRAPWYDAHSVRRSLQRADIVKLNEDELQELASMLKLSGLQPASWGQQLMERFALRYLIVTAGDQGACLRTADGMEIRCPAAPVSEFVDTVGAGDGFAAVYIFGQLMQWPLPQTMQRASAFASALCGVRGAVPATPDLYSRLMESWG</sequence>
<dbReference type="Gene3D" id="3.40.1190.20">
    <property type="match status" value="1"/>
</dbReference>
<dbReference type="GO" id="GO:0016301">
    <property type="term" value="F:kinase activity"/>
    <property type="evidence" value="ECO:0007669"/>
    <property type="project" value="UniProtKB-KW"/>
</dbReference>
<dbReference type="InterPro" id="IPR011611">
    <property type="entry name" value="PfkB_dom"/>
</dbReference>
<feature type="domain" description="Carbohydrate kinase PfkB" evidence="3">
    <location>
        <begin position="15"/>
        <end position="298"/>
    </location>
</feature>
<keyword evidence="2 4" id="KW-0418">Kinase</keyword>
<dbReference type="PANTHER" id="PTHR10584">
    <property type="entry name" value="SUGAR KINASE"/>
    <property type="match status" value="1"/>
</dbReference>
<dbReference type="AlphaFoldDB" id="A0A3N0V738"/>